<feature type="domain" description="Helicase ATP-binding" evidence="11">
    <location>
        <begin position="379"/>
        <end position="545"/>
    </location>
</feature>
<dbReference type="GO" id="GO:0005524">
    <property type="term" value="F:ATP binding"/>
    <property type="evidence" value="ECO:0007669"/>
    <property type="project" value="UniProtKB-KW"/>
</dbReference>
<dbReference type="CDD" id="cd19855">
    <property type="entry name" value="DSRM_DHX9_rpt2"/>
    <property type="match status" value="1"/>
</dbReference>
<feature type="domain" description="DRBM" evidence="10">
    <location>
        <begin position="6"/>
        <end position="76"/>
    </location>
</feature>
<evidence type="ECO:0000256" key="9">
    <source>
        <dbReference type="PROSITE-ProRule" id="PRU00266"/>
    </source>
</evidence>
<dbReference type="WBParaSite" id="HNAJ_0001203201-mRNA-1">
    <property type="protein sequence ID" value="HNAJ_0001203201-mRNA-1"/>
    <property type="gene ID" value="HNAJ_0001203201"/>
</dbReference>
<dbReference type="EC" id="3.6.4.13" evidence="3"/>
<dbReference type="InterPro" id="IPR002464">
    <property type="entry name" value="DNA/RNA_helicase_DEAH_CS"/>
</dbReference>
<dbReference type="FunFam" id="3.40.50.300:FF:000284">
    <property type="entry name" value="probable ATP-dependent RNA helicase YTHDC2"/>
    <property type="match status" value="1"/>
</dbReference>
<dbReference type="SMART" id="SM00487">
    <property type="entry name" value="DEXDc"/>
    <property type="match status" value="1"/>
</dbReference>
<proteinExistence type="inferred from homology"/>
<evidence type="ECO:0000313" key="13">
    <source>
        <dbReference type="Proteomes" id="UP000278807"/>
    </source>
</evidence>
<evidence type="ECO:0000256" key="5">
    <source>
        <dbReference type="ARBA" id="ARBA00022801"/>
    </source>
</evidence>
<dbReference type="PROSITE" id="PS00690">
    <property type="entry name" value="DEAH_ATP_HELICASE"/>
    <property type="match status" value="1"/>
</dbReference>
<dbReference type="GO" id="GO:0043138">
    <property type="term" value="F:3'-5' DNA helicase activity"/>
    <property type="evidence" value="ECO:0007669"/>
    <property type="project" value="TreeGrafter"/>
</dbReference>
<dbReference type="CDD" id="cd19854">
    <property type="entry name" value="DSRM_DHX9_rpt1"/>
    <property type="match status" value="1"/>
</dbReference>
<dbReference type="EMBL" id="UZAE01013972">
    <property type="protein sequence ID" value="VDO11988.1"/>
    <property type="molecule type" value="Genomic_DNA"/>
</dbReference>
<protein>
    <recommendedName>
        <fullName evidence="3">RNA helicase</fullName>
        <ecNumber evidence="3">3.6.4.13</ecNumber>
    </recommendedName>
</protein>
<dbReference type="Pfam" id="PF00035">
    <property type="entry name" value="dsrm"/>
    <property type="match status" value="2"/>
</dbReference>
<dbReference type="GO" id="GO:0050684">
    <property type="term" value="P:regulation of mRNA processing"/>
    <property type="evidence" value="ECO:0007669"/>
    <property type="project" value="TreeGrafter"/>
</dbReference>
<evidence type="ECO:0000256" key="6">
    <source>
        <dbReference type="ARBA" id="ARBA00022806"/>
    </source>
</evidence>
<evidence type="ECO:0000256" key="2">
    <source>
        <dbReference type="ARBA" id="ARBA00008792"/>
    </source>
</evidence>
<dbReference type="GO" id="GO:0045944">
    <property type="term" value="P:positive regulation of transcription by RNA polymerase II"/>
    <property type="evidence" value="ECO:0007669"/>
    <property type="project" value="TreeGrafter"/>
</dbReference>
<dbReference type="InterPro" id="IPR014001">
    <property type="entry name" value="Helicase_ATP-bd"/>
</dbReference>
<dbReference type="STRING" id="102285.A0A0R3TW09"/>
<dbReference type="SUPFAM" id="SSF54768">
    <property type="entry name" value="dsRNA-binding domain-like"/>
    <property type="match status" value="2"/>
</dbReference>
<dbReference type="Gene3D" id="3.40.50.300">
    <property type="entry name" value="P-loop containing nucleotide triphosphate hydrolases"/>
    <property type="match status" value="1"/>
</dbReference>
<accession>A0A0R3TW09</accession>
<evidence type="ECO:0000256" key="8">
    <source>
        <dbReference type="ARBA" id="ARBA00023242"/>
    </source>
</evidence>
<comment type="similarity">
    <text evidence="2">Belongs to the DEAD box helicase family. DEAH subfamily.</text>
</comment>
<dbReference type="InterPro" id="IPR011545">
    <property type="entry name" value="DEAD/DEAH_box_helicase_dom"/>
</dbReference>
<dbReference type="GO" id="GO:1990904">
    <property type="term" value="C:ribonucleoprotein complex"/>
    <property type="evidence" value="ECO:0007669"/>
    <property type="project" value="TreeGrafter"/>
</dbReference>
<reference evidence="14" key="1">
    <citation type="submission" date="2017-02" db="UniProtKB">
        <authorList>
            <consortium name="WormBaseParasite"/>
        </authorList>
    </citation>
    <scope>IDENTIFICATION</scope>
</reference>
<dbReference type="GO" id="GO:0005730">
    <property type="term" value="C:nucleolus"/>
    <property type="evidence" value="ECO:0007669"/>
    <property type="project" value="TreeGrafter"/>
</dbReference>
<keyword evidence="7" id="KW-0067">ATP-binding</keyword>
<dbReference type="PANTHER" id="PTHR18934:SF119">
    <property type="entry name" value="ATP-DEPENDENT RNA HELICASE A"/>
    <property type="match status" value="1"/>
</dbReference>
<keyword evidence="13" id="KW-1185">Reference proteome</keyword>
<comment type="subcellular location">
    <subcellularLocation>
        <location evidence="1">Nucleus</location>
    </subcellularLocation>
</comment>
<evidence type="ECO:0000256" key="4">
    <source>
        <dbReference type="ARBA" id="ARBA00022741"/>
    </source>
</evidence>
<evidence type="ECO:0000256" key="1">
    <source>
        <dbReference type="ARBA" id="ARBA00004123"/>
    </source>
</evidence>
<dbReference type="FunFam" id="3.30.160.20:FF:000028">
    <property type="entry name" value="ATP-dependent RNA helicase A"/>
    <property type="match status" value="1"/>
</dbReference>
<name>A0A0R3TW09_RODNA</name>
<dbReference type="GO" id="GO:0003725">
    <property type="term" value="F:double-stranded RNA binding"/>
    <property type="evidence" value="ECO:0007669"/>
    <property type="project" value="InterPro"/>
</dbReference>
<evidence type="ECO:0000313" key="12">
    <source>
        <dbReference type="EMBL" id="VDO11988.1"/>
    </source>
</evidence>
<organism evidence="14">
    <name type="scientific">Rodentolepis nana</name>
    <name type="common">Dwarf tapeworm</name>
    <name type="synonym">Hymenolepis nana</name>
    <dbReference type="NCBI Taxonomy" id="102285"/>
    <lineage>
        <taxon>Eukaryota</taxon>
        <taxon>Metazoa</taxon>
        <taxon>Spiralia</taxon>
        <taxon>Lophotrochozoa</taxon>
        <taxon>Platyhelminthes</taxon>
        <taxon>Cestoda</taxon>
        <taxon>Eucestoda</taxon>
        <taxon>Cyclophyllidea</taxon>
        <taxon>Hymenolepididae</taxon>
        <taxon>Rodentolepis</taxon>
    </lineage>
</organism>
<sequence>MADAEGIKMFLYTYLQKKHRKLPQYSFKQRSTGRGKLRFICELRVDGFSYTGIGNSTNKKDAQTNSARDFANFLVREGHLKQSDLPSLISDRELDSIEVSDVSQASSSSIATQLPLGTVEKVTDSYISGTIDRAKLEEAEEVDLTHEIHGGWSLENSKYRLNEYLQQNKQPPLNIKYTPVGPDHNRSFVAEARVFAKKTQKELYARENGSTKVLASRACCLSLVRQLYHFGEIEAFSGDRKKKKVDALVPISVEIDPELDNRLHAMLEKLNMLPILTSPPLTNSSSPEEHNMIVTYNIAEFKSKPRQSAEPVSWSPPTPNWNPWTACNIDHGPEAYQSLAQISQKFKCEYDERINSQFYAPIKKERASLPVANYINQILNCIAKNQVTLIRGETGCGKTTQVPQFILDNYIASGKGAECAVLVTQPRRLCAISLAERVASERCEAIGISVGYSVRFETVHPRPFGSILFCTIGTLCRKMEAGIRGVSHIIIDEIHERDVNTDFMMILIRDLVKTNPALRVILMSATIDTTTFQEYFGKTAIVTIHERMFLVQTTKWSNMGLKG</sequence>
<evidence type="ECO:0000313" key="14">
    <source>
        <dbReference type="WBParaSite" id="HNAJ_0001203201-mRNA-1"/>
    </source>
</evidence>
<keyword evidence="5" id="KW-0378">Hydrolase</keyword>
<dbReference type="OrthoDB" id="5600252at2759"/>
<dbReference type="Gene3D" id="3.30.160.20">
    <property type="match status" value="2"/>
</dbReference>
<dbReference type="AlphaFoldDB" id="A0A0R3TW09"/>
<dbReference type="PROSITE" id="PS51192">
    <property type="entry name" value="HELICASE_ATP_BIND_1"/>
    <property type="match status" value="1"/>
</dbReference>
<dbReference type="InterPro" id="IPR014720">
    <property type="entry name" value="dsRBD_dom"/>
</dbReference>
<evidence type="ECO:0000259" key="10">
    <source>
        <dbReference type="PROSITE" id="PS50137"/>
    </source>
</evidence>
<keyword evidence="9" id="KW-0694">RNA-binding</keyword>
<keyword evidence="4" id="KW-0547">Nucleotide-binding</keyword>
<dbReference type="Proteomes" id="UP000278807">
    <property type="component" value="Unassembled WGS sequence"/>
</dbReference>
<reference evidence="12 13" key="2">
    <citation type="submission" date="2018-11" db="EMBL/GenBank/DDBJ databases">
        <authorList>
            <consortium name="Pathogen Informatics"/>
        </authorList>
    </citation>
    <scope>NUCLEOTIDE SEQUENCE [LARGE SCALE GENOMIC DNA]</scope>
</reference>
<dbReference type="SUPFAM" id="SSF52540">
    <property type="entry name" value="P-loop containing nucleoside triphosphate hydrolases"/>
    <property type="match status" value="1"/>
</dbReference>
<evidence type="ECO:0000256" key="7">
    <source>
        <dbReference type="ARBA" id="ARBA00022840"/>
    </source>
</evidence>
<keyword evidence="6" id="KW-0347">Helicase</keyword>
<evidence type="ECO:0000256" key="3">
    <source>
        <dbReference type="ARBA" id="ARBA00012552"/>
    </source>
</evidence>
<evidence type="ECO:0000259" key="11">
    <source>
        <dbReference type="PROSITE" id="PS51192"/>
    </source>
</evidence>
<dbReference type="InterPro" id="IPR027417">
    <property type="entry name" value="P-loop_NTPase"/>
</dbReference>
<keyword evidence="8" id="KW-0539">Nucleus</keyword>
<dbReference type="GO" id="GO:0016887">
    <property type="term" value="F:ATP hydrolysis activity"/>
    <property type="evidence" value="ECO:0007669"/>
    <property type="project" value="TreeGrafter"/>
</dbReference>
<dbReference type="PANTHER" id="PTHR18934">
    <property type="entry name" value="ATP-DEPENDENT RNA HELICASE"/>
    <property type="match status" value="1"/>
</dbReference>
<dbReference type="InterPro" id="IPR044446">
    <property type="entry name" value="DHX9_DSRM_2"/>
</dbReference>
<dbReference type="InterPro" id="IPR044445">
    <property type="entry name" value="DHX9_DSRM_1"/>
</dbReference>
<gene>
    <name evidence="12" type="ORF">HNAJ_LOCUS12021</name>
</gene>
<dbReference type="GO" id="GO:0003724">
    <property type="term" value="F:RNA helicase activity"/>
    <property type="evidence" value="ECO:0007669"/>
    <property type="project" value="UniProtKB-EC"/>
</dbReference>
<dbReference type="SMART" id="SM00358">
    <property type="entry name" value="DSRM"/>
    <property type="match status" value="2"/>
</dbReference>
<dbReference type="PROSITE" id="PS50137">
    <property type="entry name" value="DS_RBD"/>
    <property type="match status" value="2"/>
</dbReference>
<dbReference type="Pfam" id="PF00270">
    <property type="entry name" value="DEAD"/>
    <property type="match status" value="1"/>
</dbReference>
<feature type="domain" description="DRBM" evidence="10">
    <location>
        <begin position="156"/>
        <end position="229"/>
    </location>
</feature>